<reference evidence="1 2" key="1">
    <citation type="submission" date="2016-09" db="EMBL/GenBank/DDBJ databases">
        <authorList>
            <person name="Capua I."/>
            <person name="De Benedictis P."/>
            <person name="Joannis T."/>
            <person name="Lombin L.H."/>
            <person name="Cattoli G."/>
        </authorList>
    </citation>
    <scope>NUCLEOTIDE SEQUENCE [LARGE SCALE GENOMIC DNA]</scope>
    <source>
        <strain evidence="1 2">IMI 309357</strain>
    </source>
</reference>
<organism evidence="1 2">
    <name type="scientific">Colletotrichum orchidophilum</name>
    <dbReference type="NCBI Taxonomy" id="1209926"/>
    <lineage>
        <taxon>Eukaryota</taxon>
        <taxon>Fungi</taxon>
        <taxon>Dikarya</taxon>
        <taxon>Ascomycota</taxon>
        <taxon>Pezizomycotina</taxon>
        <taxon>Sordariomycetes</taxon>
        <taxon>Hypocreomycetidae</taxon>
        <taxon>Glomerellales</taxon>
        <taxon>Glomerellaceae</taxon>
        <taxon>Colletotrichum</taxon>
    </lineage>
</organism>
<accession>A0A1G4AZJ6</accession>
<evidence type="ECO:0000313" key="1">
    <source>
        <dbReference type="EMBL" id="OHE94599.1"/>
    </source>
</evidence>
<sequence>MPVSEQAKAAVDHLASAELSLLADGTVPVRPCFATMDSTDDIWPWQVCSSGRPKSVTYQISDLIIS</sequence>
<protein>
    <submittedName>
        <fullName evidence="1">Uncharacterized protein</fullName>
    </submittedName>
</protein>
<name>A0A1G4AZJ6_9PEZI</name>
<dbReference type="AlphaFoldDB" id="A0A1G4AZJ6"/>
<evidence type="ECO:0000313" key="2">
    <source>
        <dbReference type="Proteomes" id="UP000176998"/>
    </source>
</evidence>
<dbReference type="Proteomes" id="UP000176998">
    <property type="component" value="Unassembled WGS sequence"/>
</dbReference>
<dbReference type="GeneID" id="34563266"/>
<dbReference type="RefSeq" id="XP_022471761.1">
    <property type="nucleotide sequence ID" value="XM_022621756.1"/>
</dbReference>
<comment type="caution">
    <text evidence="1">The sequence shown here is derived from an EMBL/GenBank/DDBJ whole genome shotgun (WGS) entry which is preliminary data.</text>
</comment>
<proteinExistence type="predicted"/>
<gene>
    <name evidence="1" type="ORF">CORC01_10127</name>
</gene>
<keyword evidence="2" id="KW-1185">Reference proteome</keyword>
<dbReference type="EMBL" id="MJBS01000097">
    <property type="protein sequence ID" value="OHE94599.1"/>
    <property type="molecule type" value="Genomic_DNA"/>
</dbReference>